<dbReference type="InterPro" id="IPR039448">
    <property type="entry name" value="Beta_helix"/>
</dbReference>
<accession>A0A916ZF01</accession>
<proteinExistence type="predicted"/>
<feature type="compositionally biased region" description="Polar residues" evidence="1">
    <location>
        <begin position="1190"/>
        <end position="1199"/>
    </location>
</feature>
<feature type="compositionally biased region" description="Low complexity" evidence="1">
    <location>
        <begin position="1213"/>
        <end position="1223"/>
    </location>
</feature>
<dbReference type="Pfam" id="PF13229">
    <property type="entry name" value="Beta_helix"/>
    <property type="match status" value="1"/>
</dbReference>
<evidence type="ECO:0000259" key="3">
    <source>
        <dbReference type="PROSITE" id="PS50022"/>
    </source>
</evidence>
<dbReference type="PANTHER" id="PTHR36453:SF1">
    <property type="entry name" value="RIGHT HANDED BETA HELIX DOMAIN-CONTAINING PROTEIN"/>
    <property type="match status" value="1"/>
</dbReference>
<evidence type="ECO:0000313" key="5">
    <source>
        <dbReference type="Proteomes" id="UP000612456"/>
    </source>
</evidence>
<dbReference type="EMBL" id="BMHP01000007">
    <property type="protein sequence ID" value="GGD93785.1"/>
    <property type="molecule type" value="Genomic_DNA"/>
</dbReference>
<dbReference type="Pfam" id="PF13620">
    <property type="entry name" value="CarboxypepD_reg"/>
    <property type="match status" value="1"/>
</dbReference>
<dbReference type="PANTHER" id="PTHR36453">
    <property type="entry name" value="SECRETED PROTEIN-RELATED"/>
    <property type="match status" value="1"/>
</dbReference>
<organism evidence="4 5">
    <name type="scientific">Paenibacillus nasutitermitis</name>
    <dbReference type="NCBI Taxonomy" id="1652958"/>
    <lineage>
        <taxon>Bacteria</taxon>
        <taxon>Bacillati</taxon>
        <taxon>Bacillota</taxon>
        <taxon>Bacilli</taxon>
        <taxon>Bacillales</taxon>
        <taxon>Paenibacillaceae</taxon>
        <taxon>Paenibacillus</taxon>
    </lineage>
</organism>
<reference evidence="4" key="2">
    <citation type="submission" date="2020-09" db="EMBL/GenBank/DDBJ databases">
        <authorList>
            <person name="Sun Q."/>
            <person name="Zhou Y."/>
        </authorList>
    </citation>
    <scope>NUCLEOTIDE SEQUENCE</scope>
    <source>
        <strain evidence="4">CGMCC 1.15178</strain>
    </source>
</reference>
<dbReference type="PROSITE" id="PS50022">
    <property type="entry name" value="FA58C_3"/>
    <property type="match status" value="2"/>
</dbReference>
<feature type="domain" description="F5/8 type C" evidence="3">
    <location>
        <begin position="372"/>
        <end position="515"/>
    </location>
</feature>
<dbReference type="Gene3D" id="2.60.40.1120">
    <property type="entry name" value="Carboxypeptidase-like, regulatory domain"/>
    <property type="match status" value="1"/>
</dbReference>
<dbReference type="RefSeq" id="WP_188998085.1">
    <property type="nucleotide sequence ID" value="NZ_BMHP01000007.1"/>
</dbReference>
<protein>
    <recommendedName>
        <fullName evidence="3">F5/8 type C domain-containing protein</fullName>
    </recommendedName>
</protein>
<keyword evidence="2" id="KW-0732">Signal</keyword>
<dbReference type="SMART" id="SM00710">
    <property type="entry name" value="PbH1"/>
    <property type="match status" value="7"/>
</dbReference>
<dbReference type="InterPro" id="IPR008969">
    <property type="entry name" value="CarboxyPept-like_regulatory"/>
</dbReference>
<dbReference type="InterPro" id="IPR004843">
    <property type="entry name" value="Calcineurin-like_PHP"/>
</dbReference>
<feature type="domain" description="F5/8 type C" evidence="3">
    <location>
        <begin position="1174"/>
        <end position="1322"/>
    </location>
</feature>
<dbReference type="Pfam" id="PF00149">
    <property type="entry name" value="Metallophos"/>
    <property type="match status" value="1"/>
</dbReference>
<dbReference type="Gene3D" id="3.60.21.10">
    <property type="match status" value="1"/>
</dbReference>
<evidence type="ECO:0000256" key="1">
    <source>
        <dbReference type="SAM" id="MobiDB-lite"/>
    </source>
</evidence>
<evidence type="ECO:0000313" key="4">
    <source>
        <dbReference type="EMBL" id="GGD93785.1"/>
    </source>
</evidence>
<dbReference type="SUPFAM" id="SSF51126">
    <property type="entry name" value="Pectin lyase-like"/>
    <property type="match status" value="1"/>
</dbReference>
<gene>
    <name evidence="4" type="ORF">GCM10010911_60550</name>
</gene>
<dbReference type="Gene3D" id="2.160.20.10">
    <property type="entry name" value="Single-stranded right-handed beta-helix, Pectin lyase-like"/>
    <property type="match status" value="2"/>
</dbReference>
<dbReference type="Pfam" id="PF21231">
    <property type="entry name" value="GH141_M"/>
    <property type="match status" value="1"/>
</dbReference>
<feature type="chain" id="PRO_5037380071" description="F5/8 type C domain-containing protein" evidence="2">
    <location>
        <begin position="31"/>
        <end position="1322"/>
    </location>
</feature>
<dbReference type="InterPro" id="IPR006626">
    <property type="entry name" value="PbH1"/>
</dbReference>
<dbReference type="InterPro" id="IPR012334">
    <property type="entry name" value="Pectin_lyas_fold"/>
</dbReference>
<name>A0A916ZF01_9BACL</name>
<dbReference type="InterPro" id="IPR029052">
    <property type="entry name" value="Metallo-depent_PP-like"/>
</dbReference>
<dbReference type="InterPro" id="IPR048482">
    <property type="entry name" value="GH141_ins"/>
</dbReference>
<dbReference type="InterPro" id="IPR011050">
    <property type="entry name" value="Pectin_lyase_fold/virulence"/>
</dbReference>
<dbReference type="InterPro" id="IPR000421">
    <property type="entry name" value="FA58C"/>
</dbReference>
<dbReference type="Gene3D" id="2.60.120.260">
    <property type="entry name" value="Galactose-binding domain-like"/>
    <property type="match status" value="2"/>
</dbReference>
<dbReference type="SUPFAM" id="SSF49464">
    <property type="entry name" value="Carboxypeptidase regulatory domain-like"/>
    <property type="match status" value="1"/>
</dbReference>
<dbReference type="GO" id="GO:0016787">
    <property type="term" value="F:hydrolase activity"/>
    <property type="evidence" value="ECO:0007669"/>
    <property type="project" value="InterPro"/>
</dbReference>
<reference evidence="4" key="1">
    <citation type="journal article" date="2014" name="Int. J. Syst. Evol. Microbiol.">
        <title>Complete genome sequence of Corynebacterium casei LMG S-19264T (=DSM 44701T), isolated from a smear-ripened cheese.</title>
        <authorList>
            <consortium name="US DOE Joint Genome Institute (JGI-PGF)"/>
            <person name="Walter F."/>
            <person name="Albersmeier A."/>
            <person name="Kalinowski J."/>
            <person name="Ruckert C."/>
        </authorList>
    </citation>
    <scope>NUCLEOTIDE SEQUENCE</scope>
    <source>
        <strain evidence="4">CGMCC 1.15178</strain>
    </source>
</reference>
<dbReference type="Pfam" id="PF00754">
    <property type="entry name" value="F5_F8_type_C"/>
    <property type="match status" value="2"/>
</dbReference>
<feature type="region of interest" description="Disordered" evidence="1">
    <location>
        <begin position="1185"/>
        <end position="1223"/>
    </location>
</feature>
<dbReference type="SUPFAM" id="SSF56300">
    <property type="entry name" value="Metallo-dependent phosphatases"/>
    <property type="match status" value="1"/>
</dbReference>
<dbReference type="InterPro" id="IPR008979">
    <property type="entry name" value="Galactose-bd-like_sf"/>
</dbReference>
<keyword evidence="5" id="KW-1185">Reference proteome</keyword>
<comment type="caution">
    <text evidence="4">The sequence shown here is derived from an EMBL/GenBank/DDBJ whole genome shotgun (WGS) entry which is preliminary data.</text>
</comment>
<evidence type="ECO:0000256" key="2">
    <source>
        <dbReference type="SAM" id="SignalP"/>
    </source>
</evidence>
<dbReference type="SUPFAM" id="SSF49785">
    <property type="entry name" value="Galactose-binding domain-like"/>
    <property type="match status" value="2"/>
</dbReference>
<sequence>MKMKKMNMVSAIAIIAIFASMLSPFITKTAAESNSVLNFKFCLTSDTHIPTGSTNLTKALQISVNEACKAIIFTGDLTNDATNEQYDSLMTIMNGNPHPPAYYVVGNHEFQDTTYTFPQMEQRFKQKTGAPSLYYDQWIEGYHFIFLGMEQNIGSDEAYLSDTQLSWFENKLAENADYDKPIFVFLHQPLQETVNGTYINDNYGLKGWPDGVRQWVQVKSILAKYPQVIFTSGHKHNPAHLFTSEATYVNAGPVKPSGGSTEQMMLFEVNNDKVDIKGINIPTNNVTWTGTVPTVLNVSSLQQNVTNANALLSGSDIGGGANQFPNWAADNLQQAITRLSTLLTIPSTPKADLGTALMDLRKAKTVFIKSRNAVTNIALHQSVSTSDGSNIDQAHTPQQAVDGGINFTNGWNSKSSSTSSAWFQIDLGAKSLIKRVEVDARPNSTYDGERKNFQIRASNDPTFASYDVLGSVGGTAFTSLTWGIDLTTATTYRYIRYQKMATDYVFLTEMRVFGTAKGEYPVSGKIVDVNNNPISGAAVKLHEIGNPASLLGTATSGADGSYTISPSQLSGKYGVSAEKASYQNGQSTIIVPAAAVTNADVKLTASGQGSVQHTFYASANGSGSACSLSAPCSLTGARDKARTVNGSMTGDIVINLLGGTYTLGSTFSLTEADSGNNGHNIIYQAAQGASPIINGAYNVSGWTAVGNGIYKASLASYGSVRPLSLYVNGNPAVRARTPNVGSYNYVKNWDIPGQKVLLNSSEISNWNNFGDVMLVVKKHWNESKLRLSSYTVSGSVASVTVKSPEQANNFGLSWPNMETASDYQQNYFFENAMEFLDAPGEFYINNSTNELFYMPREGESMASAWVQAPNLQTVMRLQGSSLNNPIHNVQFQGIRFEGSTYTGPSNNGYVGIQAGHSVELNMLPGGVELKNAESIRFERNTFQKMSASGLSLVSGTHNNSIIGNVFKNIGGNGIQVGASISQSPADYRENSKNDTVQNNYITSIGQYYTGGVGIFAGYVDSMTIEHNEVAYNPYTGISIGWGWTNQDTGLKNNRIRYNNVHHNLQHQDDGAGIYTLSKAPGTLIDENYIHDNIKGSYHEPRACDFGTPIPACYPIAGIYMDQESSGMSVNNNVIVNVPNKINLGNGVPALPNTFSNNDGTSATTISNSGIESAYQDIKSGNAPTELAQGKTATASTSNPGYGPGTAVDGNNSTGWAPAGTTGTPNHWWQVDLGASRTIKQVNVVTRQDVDQPSTRKNFEVRASNDPNFGTYAVMATQSSSVLPYKSTWITPVYNNASDYRYIRIVKTYNEYFFISELQVFGY</sequence>
<feature type="signal peptide" evidence="2">
    <location>
        <begin position="1"/>
        <end position="30"/>
    </location>
</feature>
<dbReference type="Proteomes" id="UP000612456">
    <property type="component" value="Unassembled WGS sequence"/>
</dbReference>